<gene>
    <name evidence="2" type="ORF">HNQ70_001506</name>
</gene>
<evidence type="ECO:0000313" key="3">
    <source>
        <dbReference type="Proteomes" id="UP000532440"/>
    </source>
</evidence>
<dbReference type="RefSeq" id="WP_221302711.1">
    <property type="nucleotide sequence ID" value="NZ_BAABEW010000001.1"/>
</dbReference>
<evidence type="ECO:0000313" key="2">
    <source>
        <dbReference type="EMBL" id="MBB5271496.1"/>
    </source>
</evidence>
<keyword evidence="1" id="KW-1133">Transmembrane helix</keyword>
<protein>
    <submittedName>
        <fullName evidence="2">Putative membrane protein</fullName>
    </submittedName>
</protein>
<keyword evidence="1" id="KW-0472">Membrane</keyword>
<accession>A0A7W8M7Z2</accession>
<dbReference type="AlphaFoldDB" id="A0A7W8M7Z2"/>
<feature type="transmembrane region" description="Helical" evidence="1">
    <location>
        <begin position="86"/>
        <end position="109"/>
    </location>
</feature>
<keyword evidence="3" id="KW-1185">Reference proteome</keyword>
<feature type="transmembrane region" description="Helical" evidence="1">
    <location>
        <begin position="26"/>
        <end position="50"/>
    </location>
</feature>
<reference evidence="2 3" key="1">
    <citation type="submission" date="2020-08" db="EMBL/GenBank/DDBJ databases">
        <title>Genomic Encyclopedia of Type Strains, Phase IV (KMG-IV): sequencing the most valuable type-strain genomes for metagenomic binning, comparative biology and taxonomic classification.</title>
        <authorList>
            <person name="Goeker M."/>
        </authorList>
    </citation>
    <scope>NUCLEOTIDE SEQUENCE [LARGE SCALE GENOMIC DNA]</scope>
    <source>
        <strain evidence="2 3">DSM 29781</strain>
    </source>
</reference>
<proteinExistence type="predicted"/>
<dbReference type="EMBL" id="JACHGB010000003">
    <property type="protein sequence ID" value="MBB5271496.1"/>
    <property type="molecule type" value="Genomic_DNA"/>
</dbReference>
<organism evidence="2 3">
    <name type="scientific">Quisquiliibacterium transsilvanicum</name>
    <dbReference type="NCBI Taxonomy" id="1549638"/>
    <lineage>
        <taxon>Bacteria</taxon>
        <taxon>Pseudomonadati</taxon>
        <taxon>Pseudomonadota</taxon>
        <taxon>Betaproteobacteria</taxon>
        <taxon>Burkholderiales</taxon>
        <taxon>Burkholderiaceae</taxon>
        <taxon>Quisquiliibacterium</taxon>
    </lineage>
</organism>
<comment type="caution">
    <text evidence="2">The sequence shown here is derived from an EMBL/GenBank/DDBJ whole genome shotgun (WGS) entry which is preliminary data.</text>
</comment>
<keyword evidence="1" id="KW-0812">Transmembrane</keyword>
<name>A0A7W8M7Z2_9BURK</name>
<feature type="transmembrane region" description="Helical" evidence="1">
    <location>
        <begin position="62"/>
        <end position="80"/>
    </location>
</feature>
<sequence length="125" mass="14365">MPDDLVQMPGSRESQETLRRVALFDYVLHIAGLLLSMGLLSVVALIVNYVKRDDARGTIYESHMNWMISTFWWTLFWLVVSFIPSLVLSVVSFGLLSFLFIVPGLWYLYRMIKGLLRLLDGRPAP</sequence>
<evidence type="ECO:0000256" key="1">
    <source>
        <dbReference type="SAM" id="Phobius"/>
    </source>
</evidence>
<dbReference type="Proteomes" id="UP000532440">
    <property type="component" value="Unassembled WGS sequence"/>
</dbReference>